<sequence length="132" mass="15165">MMRDRGSCILIRGKEVALIKRIRDGMIYYVFPGGGIEDGETPEETSKREAFEELGVMINVKDCFHILQYNGTQYYFLAELVEGEIGNGQGEEFTDITRNRGIYQPMWIEIGKLLSIDIRPLEVAKRIHTKYA</sequence>
<dbReference type="PRINTS" id="PR00502">
    <property type="entry name" value="NUDIXFAMILY"/>
</dbReference>
<name>A0ABT8GW29_9BACL</name>
<accession>A0ABT8GW29</accession>
<gene>
    <name evidence="4" type="ORF">QYB95_18960</name>
</gene>
<reference evidence="4" key="1">
    <citation type="submission" date="2023-07" db="EMBL/GenBank/DDBJ databases">
        <title>Ureibacillus sp. isolated from freshwater well.</title>
        <authorList>
            <person name="Kirdat K."/>
            <person name="Bhatt A."/>
            <person name="Teware R."/>
            <person name="Bhavsar Y."/>
            <person name="Yadav A."/>
        </authorList>
    </citation>
    <scope>NUCLEOTIDE SEQUENCE</scope>
    <source>
        <strain evidence="4">BA0131</strain>
    </source>
</reference>
<dbReference type="Gene3D" id="3.90.79.10">
    <property type="entry name" value="Nucleoside Triphosphate Pyrophosphohydrolase"/>
    <property type="match status" value="1"/>
</dbReference>
<dbReference type="RefSeq" id="WP_301139937.1">
    <property type="nucleotide sequence ID" value="NZ_JAUHTQ010000030.1"/>
</dbReference>
<dbReference type="EMBL" id="JAUHTQ010000030">
    <property type="protein sequence ID" value="MDN4495624.1"/>
    <property type="molecule type" value="Genomic_DNA"/>
</dbReference>
<comment type="cofactor">
    <cofactor evidence="1">
        <name>Mg(2+)</name>
        <dbReference type="ChEBI" id="CHEBI:18420"/>
    </cofactor>
</comment>
<keyword evidence="5" id="KW-1185">Reference proteome</keyword>
<dbReference type="InterPro" id="IPR000086">
    <property type="entry name" value="NUDIX_hydrolase_dom"/>
</dbReference>
<evidence type="ECO:0000256" key="2">
    <source>
        <dbReference type="ARBA" id="ARBA00022801"/>
    </source>
</evidence>
<dbReference type="InterPro" id="IPR020476">
    <property type="entry name" value="Nudix_hydrolase"/>
</dbReference>
<dbReference type="PANTHER" id="PTHR43046:SF14">
    <property type="entry name" value="MUTT_NUDIX FAMILY PROTEIN"/>
    <property type="match status" value="1"/>
</dbReference>
<comment type="caution">
    <text evidence="4">The sequence shown here is derived from an EMBL/GenBank/DDBJ whole genome shotgun (WGS) entry which is preliminary data.</text>
</comment>
<evidence type="ECO:0000313" key="4">
    <source>
        <dbReference type="EMBL" id="MDN4495624.1"/>
    </source>
</evidence>
<protein>
    <submittedName>
        <fullName evidence="4">NUDIX domain-containing protein</fullName>
    </submittedName>
</protein>
<proteinExistence type="predicted"/>
<keyword evidence="2" id="KW-0378">Hydrolase</keyword>
<dbReference type="SUPFAM" id="SSF55811">
    <property type="entry name" value="Nudix"/>
    <property type="match status" value="1"/>
</dbReference>
<dbReference type="Pfam" id="PF00293">
    <property type="entry name" value="NUDIX"/>
    <property type="match status" value="1"/>
</dbReference>
<dbReference type="PANTHER" id="PTHR43046">
    <property type="entry name" value="GDP-MANNOSE MANNOSYL HYDROLASE"/>
    <property type="match status" value="1"/>
</dbReference>
<evidence type="ECO:0000256" key="1">
    <source>
        <dbReference type="ARBA" id="ARBA00001946"/>
    </source>
</evidence>
<evidence type="ECO:0000313" key="5">
    <source>
        <dbReference type="Proteomes" id="UP001172743"/>
    </source>
</evidence>
<dbReference type="Proteomes" id="UP001172743">
    <property type="component" value="Unassembled WGS sequence"/>
</dbReference>
<organism evidence="4 5">
    <name type="scientific">Ureibacillus aquaedulcis</name>
    <dbReference type="NCBI Taxonomy" id="3058421"/>
    <lineage>
        <taxon>Bacteria</taxon>
        <taxon>Bacillati</taxon>
        <taxon>Bacillota</taxon>
        <taxon>Bacilli</taxon>
        <taxon>Bacillales</taxon>
        <taxon>Caryophanaceae</taxon>
        <taxon>Ureibacillus</taxon>
    </lineage>
</organism>
<dbReference type="PROSITE" id="PS51462">
    <property type="entry name" value="NUDIX"/>
    <property type="match status" value="1"/>
</dbReference>
<evidence type="ECO:0000259" key="3">
    <source>
        <dbReference type="PROSITE" id="PS51462"/>
    </source>
</evidence>
<dbReference type="InterPro" id="IPR015797">
    <property type="entry name" value="NUDIX_hydrolase-like_dom_sf"/>
</dbReference>
<dbReference type="CDD" id="cd04669">
    <property type="entry name" value="NUDIX_Hydrolase"/>
    <property type="match status" value="1"/>
</dbReference>
<feature type="domain" description="Nudix hydrolase" evidence="3">
    <location>
        <begin position="1"/>
        <end position="132"/>
    </location>
</feature>